<organism evidence="2">
    <name type="scientific">marine metagenome</name>
    <dbReference type="NCBI Taxonomy" id="408172"/>
    <lineage>
        <taxon>unclassified sequences</taxon>
        <taxon>metagenomes</taxon>
        <taxon>ecological metagenomes</taxon>
    </lineage>
</organism>
<gene>
    <name evidence="2" type="ORF">METZ01_LOCUS71586</name>
</gene>
<feature type="region of interest" description="Disordered" evidence="1">
    <location>
        <begin position="136"/>
        <end position="168"/>
    </location>
</feature>
<name>A0A381TRQ7_9ZZZZ</name>
<accession>A0A381TRQ7</accession>
<dbReference type="AlphaFoldDB" id="A0A381TRQ7"/>
<dbReference type="EMBL" id="UINC01005053">
    <property type="protein sequence ID" value="SVA18732.1"/>
    <property type="molecule type" value="Genomic_DNA"/>
</dbReference>
<sequence length="168" mass="20566">MDFTFKESEIEKFASKVKYIPEWFKQFFNRIHKKDKTSEYYKGCFATLRFILKFRKSSDKDKVIFYSLPCISQIIVDKLEDEKEYINDEVFEKLFKDLILNINHVYKGDEKKIQDIDINEIFNKMEIDNFLKKNEEKEKKEKEEKEKEEKEKEEKGKKEKEKEEKKGK</sequence>
<evidence type="ECO:0000313" key="2">
    <source>
        <dbReference type="EMBL" id="SVA18732.1"/>
    </source>
</evidence>
<protein>
    <submittedName>
        <fullName evidence="2">Uncharacterized protein</fullName>
    </submittedName>
</protein>
<evidence type="ECO:0000256" key="1">
    <source>
        <dbReference type="SAM" id="MobiDB-lite"/>
    </source>
</evidence>
<feature type="non-terminal residue" evidence="2">
    <location>
        <position position="168"/>
    </location>
</feature>
<reference evidence="2" key="1">
    <citation type="submission" date="2018-05" db="EMBL/GenBank/DDBJ databases">
        <authorList>
            <person name="Lanie J.A."/>
            <person name="Ng W.-L."/>
            <person name="Kazmierczak K.M."/>
            <person name="Andrzejewski T.M."/>
            <person name="Davidsen T.M."/>
            <person name="Wayne K.J."/>
            <person name="Tettelin H."/>
            <person name="Glass J.I."/>
            <person name="Rusch D."/>
            <person name="Podicherti R."/>
            <person name="Tsui H.-C.T."/>
            <person name="Winkler M.E."/>
        </authorList>
    </citation>
    <scope>NUCLEOTIDE SEQUENCE</scope>
</reference>
<proteinExistence type="predicted"/>